<sequence length="49" mass="5374">MDFLLLNHFVSTKVLVHIITLTSQLTLSREVTDRCITSVAVKSGSAKIS</sequence>
<reference evidence="1 2" key="1">
    <citation type="submission" date="2017-06" db="EMBL/GenBank/DDBJ databases">
        <authorList>
            <person name="Varghese N."/>
            <person name="Submissions S."/>
        </authorList>
    </citation>
    <scope>NUCLEOTIDE SEQUENCE [LARGE SCALE GENOMIC DNA]</scope>
    <source>
        <strain evidence="1 2">DSM 26989</strain>
    </source>
</reference>
<name>A0AA94LMI3_9BACT</name>
<proteinExistence type="predicted"/>
<evidence type="ECO:0000313" key="2">
    <source>
        <dbReference type="Proteomes" id="UP000198427"/>
    </source>
</evidence>
<evidence type="ECO:0000313" key="1">
    <source>
        <dbReference type="EMBL" id="SNS22564.1"/>
    </source>
</evidence>
<protein>
    <submittedName>
        <fullName evidence="1">Uncharacterized protein</fullName>
    </submittedName>
</protein>
<comment type="caution">
    <text evidence="1">The sequence shown here is derived from an EMBL/GenBank/DDBJ whole genome shotgun (WGS) entry which is preliminary data.</text>
</comment>
<gene>
    <name evidence="1" type="ORF">SAMN06265364_1841</name>
</gene>
<keyword evidence="2" id="KW-1185">Reference proteome</keyword>
<accession>A0AA94LMI3</accession>
<dbReference type="AlphaFoldDB" id="A0AA94LMI3"/>
<dbReference type="Proteomes" id="UP000198427">
    <property type="component" value="Unassembled WGS sequence"/>
</dbReference>
<organism evidence="1 2">
    <name type="scientific">Prevotella jejuni</name>
    <dbReference type="NCBI Taxonomy" id="1177574"/>
    <lineage>
        <taxon>Bacteria</taxon>
        <taxon>Pseudomonadati</taxon>
        <taxon>Bacteroidota</taxon>
        <taxon>Bacteroidia</taxon>
        <taxon>Bacteroidales</taxon>
        <taxon>Prevotellaceae</taxon>
        <taxon>Prevotella</taxon>
    </lineage>
</organism>
<dbReference type="EMBL" id="FZNZ01000084">
    <property type="protein sequence ID" value="SNS22564.1"/>
    <property type="molecule type" value="Genomic_DNA"/>
</dbReference>